<proteinExistence type="predicted"/>
<evidence type="ECO:0000313" key="2">
    <source>
        <dbReference type="EMBL" id="KAK7284011.1"/>
    </source>
</evidence>
<feature type="chain" id="PRO_5042944425" description="Miraculin" evidence="1">
    <location>
        <begin position="23"/>
        <end position="208"/>
    </location>
</feature>
<evidence type="ECO:0000313" key="3">
    <source>
        <dbReference type="Proteomes" id="UP001372338"/>
    </source>
</evidence>
<dbReference type="CDD" id="cd23375">
    <property type="entry name" value="beta-trefoil_STI_VvMLP-like"/>
    <property type="match status" value="1"/>
</dbReference>
<dbReference type="SUPFAM" id="SSF50386">
    <property type="entry name" value="STI-like"/>
    <property type="match status" value="1"/>
</dbReference>
<dbReference type="EMBL" id="JAYWIO010000002">
    <property type="protein sequence ID" value="KAK7284011.1"/>
    <property type="molecule type" value="Genomic_DNA"/>
</dbReference>
<evidence type="ECO:0008006" key="4">
    <source>
        <dbReference type="Google" id="ProtNLM"/>
    </source>
</evidence>
<name>A0AAN9IQ12_CROPI</name>
<gene>
    <name evidence="2" type="ORF">RIF29_13762</name>
</gene>
<dbReference type="PRINTS" id="PR00291">
    <property type="entry name" value="KUNITZINHBTR"/>
</dbReference>
<dbReference type="PANTHER" id="PTHR33107:SF78">
    <property type="entry name" value="NODULE CYSTEINE-RICH (NCR) SECRETED PEPTIDE"/>
    <property type="match status" value="1"/>
</dbReference>
<comment type="caution">
    <text evidence="2">The sequence shown here is derived from an EMBL/GenBank/DDBJ whole genome shotgun (WGS) entry which is preliminary data.</text>
</comment>
<dbReference type="InterPro" id="IPR011065">
    <property type="entry name" value="Kunitz_inhibitor_STI-like_sf"/>
</dbReference>
<keyword evidence="3" id="KW-1185">Reference proteome</keyword>
<organism evidence="2 3">
    <name type="scientific">Crotalaria pallida</name>
    <name type="common">Smooth rattlebox</name>
    <name type="synonym">Crotalaria striata</name>
    <dbReference type="NCBI Taxonomy" id="3830"/>
    <lineage>
        <taxon>Eukaryota</taxon>
        <taxon>Viridiplantae</taxon>
        <taxon>Streptophyta</taxon>
        <taxon>Embryophyta</taxon>
        <taxon>Tracheophyta</taxon>
        <taxon>Spermatophyta</taxon>
        <taxon>Magnoliopsida</taxon>
        <taxon>eudicotyledons</taxon>
        <taxon>Gunneridae</taxon>
        <taxon>Pentapetalae</taxon>
        <taxon>rosids</taxon>
        <taxon>fabids</taxon>
        <taxon>Fabales</taxon>
        <taxon>Fabaceae</taxon>
        <taxon>Papilionoideae</taxon>
        <taxon>50 kb inversion clade</taxon>
        <taxon>genistoids sensu lato</taxon>
        <taxon>core genistoids</taxon>
        <taxon>Crotalarieae</taxon>
        <taxon>Crotalaria</taxon>
    </lineage>
</organism>
<dbReference type="InterPro" id="IPR002160">
    <property type="entry name" value="Prot_inh_Kunz-lg"/>
</dbReference>
<sequence length="208" mass="22798">MKTTLLAAMIFLLALTSKPLHGAANAAPEQVVDTSGKKLRAGASYYIVPAATLNALGGLALSSIGEKECPLDVVAVDGYQGQPIVFTPVNVKKGVVRVSTDLNIYFPVETTCPQFTSLWKLDDYDYSTGQWFVTTGGAFANPGPQTINNWFKIEKYEEGYKLAYCPSVCKECSYQCSDIGIYEDQYGKRLALSDVPYKVQFQLAYNNN</sequence>
<keyword evidence="1" id="KW-0732">Signal</keyword>
<protein>
    <recommendedName>
        <fullName evidence="4">Miraculin</fullName>
    </recommendedName>
</protein>
<accession>A0AAN9IQ12</accession>
<dbReference type="Proteomes" id="UP001372338">
    <property type="component" value="Unassembled WGS sequence"/>
</dbReference>
<dbReference type="PANTHER" id="PTHR33107">
    <property type="entry name" value="KUNITZ TRYPSIN INHIBITOR 2"/>
    <property type="match status" value="1"/>
</dbReference>
<dbReference type="Gene3D" id="2.80.10.50">
    <property type="match status" value="1"/>
</dbReference>
<dbReference type="AlphaFoldDB" id="A0AAN9IQ12"/>
<dbReference type="SMART" id="SM00452">
    <property type="entry name" value="STI"/>
    <property type="match status" value="1"/>
</dbReference>
<feature type="signal peptide" evidence="1">
    <location>
        <begin position="1"/>
        <end position="22"/>
    </location>
</feature>
<dbReference type="GO" id="GO:0004866">
    <property type="term" value="F:endopeptidase inhibitor activity"/>
    <property type="evidence" value="ECO:0007669"/>
    <property type="project" value="InterPro"/>
</dbReference>
<dbReference type="Pfam" id="PF00197">
    <property type="entry name" value="Kunitz_legume"/>
    <property type="match status" value="1"/>
</dbReference>
<reference evidence="2 3" key="1">
    <citation type="submission" date="2024-01" db="EMBL/GenBank/DDBJ databases">
        <title>The genomes of 5 underutilized Papilionoideae crops provide insights into root nodulation and disease resistanc.</title>
        <authorList>
            <person name="Yuan L."/>
        </authorList>
    </citation>
    <scope>NUCLEOTIDE SEQUENCE [LARGE SCALE GENOMIC DNA]</scope>
    <source>
        <strain evidence="2">ZHUSHIDOU_FW_LH</strain>
        <tissue evidence="2">Leaf</tissue>
    </source>
</reference>
<evidence type="ECO:0000256" key="1">
    <source>
        <dbReference type="SAM" id="SignalP"/>
    </source>
</evidence>